<dbReference type="AlphaFoldDB" id="A0A224YKB8"/>
<protein>
    <submittedName>
        <fullName evidence="1">Uncharacterized protein</fullName>
    </submittedName>
</protein>
<name>A0A224YKB8_9ACAR</name>
<dbReference type="EMBL" id="GFPF01003497">
    <property type="protein sequence ID" value="MAA14643.1"/>
    <property type="molecule type" value="Transcribed_RNA"/>
</dbReference>
<accession>A0A224YKB8</accession>
<sequence>MCKNVTDVCLRYAHVRYSFMFDGVKYTRAANTQSQRFFLWSPKVLSKSNRLTRLKKNTRCTWRNDTAQDIFFFFFFAAMQHDPSPFHAMWTSHRSLMNHEMREVNSKVQKESLHRFNILYFSQTLKRYT</sequence>
<reference evidence="1" key="1">
    <citation type="journal article" date="2017" name="Parasit. Vectors">
        <title>Sialotranscriptomics of Rhipicephalus zambeziensis reveals intricate expression profiles of secretory proteins and suggests tight temporal transcriptional regulation during blood-feeding.</title>
        <authorList>
            <person name="de Castro M.H."/>
            <person name="de Klerk D."/>
            <person name="Pienaar R."/>
            <person name="Rees D.J.G."/>
            <person name="Mans B.J."/>
        </authorList>
    </citation>
    <scope>NUCLEOTIDE SEQUENCE</scope>
    <source>
        <tissue evidence="1">Salivary glands</tissue>
    </source>
</reference>
<proteinExistence type="predicted"/>
<evidence type="ECO:0000313" key="1">
    <source>
        <dbReference type="EMBL" id="MAA14643.1"/>
    </source>
</evidence>
<organism evidence="1">
    <name type="scientific">Rhipicephalus zambeziensis</name>
    <dbReference type="NCBI Taxonomy" id="60191"/>
    <lineage>
        <taxon>Eukaryota</taxon>
        <taxon>Metazoa</taxon>
        <taxon>Ecdysozoa</taxon>
        <taxon>Arthropoda</taxon>
        <taxon>Chelicerata</taxon>
        <taxon>Arachnida</taxon>
        <taxon>Acari</taxon>
        <taxon>Parasitiformes</taxon>
        <taxon>Ixodida</taxon>
        <taxon>Ixodoidea</taxon>
        <taxon>Ixodidae</taxon>
        <taxon>Rhipicephalinae</taxon>
        <taxon>Rhipicephalus</taxon>
        <taxon>Rhipicephalus</taxon>
    </lineage>
</organism>